<organism evidence="2">
    <name type="scientific">Camponotus floridanus</name>
    <name type="common">Florida carpenter ant</name>
    <dbReference type="NCBI Taxonomy" id="104421"/>
    <lineage>
        <taxon>Eukaryota</taxon>
        <taxon>Metazoa</taxon>
        <taxon>Ecdysozoa</taxon>
        <taxon>Arthropoda</taxon>
        <taxon>Hexapoda</taxon>
        <taxon>Insecta</taxon>
        <taxon>Pterygota</taxon>
        <taxon>Neoptera</taxon>
        <taxon>Endopterygota</taxon>
        <taxon>Hymenoptera</taxon>
        <taxon>Apocrita</taxon>
        <taxon>Aculeata</taxon>
        <taxon>Formicoidea</taxon>
        <taxon>Formicidae</taxon>
        <taxon>Formicinae</taxon>
        <taxon>Camponotus</taxon>
    </lineage>
</organism>
<proteinExistence type="predicted"/>
<name>E2AGI7_CAMFO</name>
<dbReference type="EMBL" id="GL439316">
    <property type="protein sequence ID" value="EFN67444.1"/>
    <property type="molecule type" value="Genomic_DNA"/>
</dbReference>
<reference evidence="1 2" key="1">
    <citation type="journal article" date="2010" name="Science">
        <title>Genomic comparison of the ants Camponotus floridanus and Harpegnathos saltator.</title>
        <authorList>
            <person name="Bonasio R."/>
            <person name="Zhang G."/>
            <person name="Ye C."/>
            <person name="Mutti N.S."/>
            <person name="Fang X."/>
            <person name="Qin N."/>
            <person name="Donahue G."/>
            <person name="Yang P."/>
            <person name="Li Q."/>
            <person name="Li C."/>
            <person name="Zhang P."/>
            <person name="Huang Z."/>
            <person name="Berger S.L."/>
            <person name="Reinberg D."/>
            <person name="Wang J."/>
            <person name="Liebig J."/>
        </authorList>
    </citation>
    <scope>NUCLEOTIDE SEQUENCE [LARGE SCALE GENOMIC DNA]</scope>
    <source>
        <strain evidence="2">C129</strain>
    </source>
</reference>
<gene>
    <name evidence="1" type="ORF">EAG_01773</name>
</gene>
<keyword evidence="2" id="KW-1185">Reference proteome</keyword>
<sequence>MARGRGFFAAFRQSQFRRARNLRAKRKDIGRVKEYHRWNLRRASSDVAVKILLFNLSPVQHPKYLENPKHPERD</sequence>
<accession>E2AGI7</accession>
<dbReference type="InParanoid" id="E2AGI7"/>
<protein>
    <submittedName>
        <fullName evidence="1">Uncharacterized protein</fullName>
    </submittedName>
</protein>
<evidence type="ECO:0000313" key="2">
    <source>
        <dbReference type="Proteomes" id="UP000000311"/>
    </source>
</evidence>
<dbReference type="AlphaFoldDB" id="E2AGI7"/>
<dbReference type="Proteomes" id="UP000000311">
    <property type="component" value="Unassembled WGS sequence"/>
</dbReference>
<evidence type="ECO:0000313" key="1">
    <source>
        <dbReference type="EMBL" id="EFN67444.1"/>
    </source>
</evidence>